<protein>
    <submittedName>
        <fullName evidence="2">Uncharacterized protein</fullName>
    </submittedName>
</protein>
<dbReference type="AlphaFoldDB" id="A0A7N9DBQ2"/>
<accession>A0A7N9DBQ2</accession>
<dbReference type="GeneTree" id="ENSGT00940000161627"/>
<proteinExistence type="predicted"/>
<dbReference type="PRINTS" id="PR02045">
    <property type="entry name" value="F138DOMAIN"/>
</dbReference>
<dbReference type="PANTHER" id="PTHR46254:SF3">
    <property type="entry name" value="SECRETED PROTEIN"/>
    <property type="match status" value="1"/>
</dbReference>
<dbReference type="PANTHER" id="PTHR46254">
    <property type="entry name" value="PROTEIN GVQW1-RELATED"/>
    <property type="match status" value="1"/>
</dbReference>
<keyword evidence="3" id="KW-1185">Reference proteome</keyword>
<reference evidence="2" key="2">
    <citation type="submission" date="2025-08" db="UniProtKB">
        <authorList>
            <consortium name="Ensembl"/>
        </authorList>
    </citation>
    <scope>IDENTIFICATION</scope>
</reference>
<evidence type="ECO:0000313" key="3">
    <source>
        <dbReference type="Proteomes" id="UP000233100"/>
    </source>
</evidence>
<dbReference type="Proteomes" id="UP000233100">
    <property type="component" value="Chromosome 10"/>
</dbReference>
<evidence type="ECO:0000313" key="2">
    <source>
        <dbReference type="Ensembl" id="ENSMFAP00000061841.1"/>
    </source>
</evidence>
<sequence>MCFCFETESDSVAQARVQRPDLGSLQPPPPWFKQFSCLSLPSSWDYRRLPPRPANFCIFSELGFHYVGQASRELLAPGDWPTSASQSAGITGVSHRARPSFVFVFILISQAWWPQLTCKAGAEYRFSSEVRFAPLRSNLGGRTKPTLKNVSKIRSKHSLQRTLHGLGLRLDGAQQERFLLLPPPPPGPSRVPLVPPSSNPAPPSPLTFNLLRGAQVKATAGRRGSPYSHRRASGRLPALP</sequence>
<organism evidence="2 3">
    <name type="scientific">Macaca fascicularis</name>
    <name type="common">Crab-eating macaque</name>
    <name type="synonym">Cynomolgus monkey</name>
    <dbReference type="NCBI Taxonomy" id="9541"/>
    <lineage>
        <taxon>Eukaryota</taxon>
        <taxon>Metazoa</taxon>
        <taxon>Chordata</taxon>
        <taxon>Craniata</taxon>
        <taxon>Vertebrata</taxon>
        <taxon>Euteleostomi</taxon>
        <taxon>Mammalia</taxon>
        <taxon>Eutheria</taxon>
        <taxon>Euarchontoglires</taxon>
        <taxon>Primates</taxon>
        <taxon>Haplorrhini</taxon>
        <taxon>Catarrhini</taxon>
        <taxon>Cercopithecidae</taxon>
        <taxon>Cercopithecinae</taxon>
        <taxon>Macaca</taxon>
    </lineage>
</organism>
<dbReference type="Ensembl" id="ENSMFAT00000086712.1">
    <property type="protein sequence ID" value="ENSMFAP00000061841.1"/>
    <property type="gene ID" value="ENSMFAG00000052645.1"/>
</dbReference>
<reference evidence="2 3" key="1">
    <citation type="submission" date="2013-03" db="EMBL/GenBank/DDBJ databases">
        <authorList>
            <person name="Warren W."/>
            <person name="Wilson R.K."/>
        </authorList>
    </citation>
    <scope>NUCLEOTIDE SEQUENCE</scope>
</reference>
<reference evidence="2" key="3">
    <citation type="submission" date="2025-09" db="UniProtKB">
        <authorList>
            <consortium name="Ensembl"/>
        </authorList>
    </citation>
    <scope>IDENTIFICATION</scope>
</reference>
<feature type="region of interest" description="Disordered" evidence="1">
    <location>
        <begin position="183"/>
        <end position="240"/>
    </location>
</feature>
<name>A0A7N9DBQ2_MACFA</name>
<evidence type="ECO:0000256" key="1">
    <source>
        <dbReference type="SAM" id="MobiDB-lite"/>
    </source>
</evidence>
<feature type="compositionally biased region" description="Pro residues" evidence="1">
    <location>
        <begin position="183"/>
        <end position="205"/>
    </location>
</feature>